<accession>A0A8J6H8S1</accession>
<evidence type="ECO:0000313" key="3">
    <source>
        <dbReference type="Proteomes" id="UP000719412"/>
    </source>
</evidence>
<proteinExistence type="predicted"/>
<evidence type="ECO:0000256" key="1">
    <source>
        <dbReference type="SAM" id="MobiDB-lite"/>
    </source>
</evidence>
<feature type="region of interest" description="Disordered" evidence="1">
    <location>
        <begin position="1"/>
        <end position="40"/>
    </location>
</feature>
<dbReference type="AlphaFoldDB" id="A0A8J6H8S1"/>
<sequence length="162" mass="18338">MCGSEKSRQLDNYTPRGYNMRKRQARHHQPPTPPRWFTQRRNLDDPFRARASFDPALNGFFPPTRKQPNSGWRSRRYRFLHGTCESCLVKVNEFEGSGGGGVPSLSSTTRFQAASLKGFINNITQSSSDASVEILLVDEDADSLSFYNSGTEDKRKTATTRQ</sequence>
<evidence type="ECO:0000313" key="2">
    <source>
        <dbReference type="EMBL" id="KAH0810165.1"/>
    </source>
</evidence>
<name>A0A8J6H8S1_TENMO</name>
<keyword evidence="3" id="KW-1185">Reference proteome</keyword>
<dbReference type="EMBL" id="JABDTM020027681">
    <property type="protein sequence ID" value="KAH0810165.1"/>
    <property type="molecule type" value="Genomic_DNA"/>
</dbReference>
<organism evidence="2 3">
    <name type="scientific">Tenebrio molitor</name>
    <name type="common">Yellow mealworm beetle</name>
    <dbReference type="NCBI Taxonomy" id="7067"/>
    <lineage>
        <taxon>Eukaryota</taxon>
        <taxon>Metazoa</taxon>
        <taxon>Ecdysozoa</taxon>
        <taxon>Arthropoda</taxon>
        <taxon>Hexapoda</taxon>
        <taxon>Insecta</taxon>
        <taxon>Pterygota</taxon>
        <taxon>Neoptera</taxon>
        <taxon>Endopterygota</taxon>
        <taxon>Coleoptera</taxon>
        <taxon>Polyphaga</taxon>
        <taxon>Cucujiformia</taxon>
        <taxon>Tenebrionidae</taxon>
        <taxon>Tenebrio</taxon>
    </lineage>
</organism>
<gene>
    <name evidence="2" type="ORF">GEV33_012626</name>
</gene>
<comment type="caution">
    <text evidence="2">The sequence shown here is derived from an EMBL/GenBank/DDBJ whole genome shotgun (WGS) entry which is preliminary data.</text>
</comment>
<feature type="compositionally biased region" description="Basic residues" evidence="1">
    <location>
        <begin position="19"/>
        <end position="29"/>
    </location>
</feature>
<reference evidence="2" key="2">
    <citation type="submission" date="2021-08" db="EMBL/GenBank/DDBJ databases">
        <authorList>
            <person name="Eriksson T."/>
        </authorList>
    </citation>
    <scope>NUCLEOTIDE SEQUENCE</scope>
    <source>
        <strain evidence="2">Stoneville</strain>
        <tissue evidence="2">Whole head</tissue>
    </source>
</reference>
<protein>
    <submittedName>
        <fullName evidence="2">Uncharacterized protein</fullName>
    </submittedName>
</protein>
<dbReference type="Proteomes" id="UP000719412">
    <property type="component" value="Unassembled WGS sequence"/>
</dbReference>
<reference evidence="2" key="1">
    <citation type="journal article" date="2020" name="J Insects Food Feed">
        <title>The yellow mealworm (Tenebrio molitor) genome: a resource for the emerging insects as food and feed industry.</title>
        <authorList>
            <person name="Eriksson T."/>
            <person name="Andere A."/>
            <person name="Kelstrup H."/>
            <person name="Emery V."/>
            <person name="Picard C."/>
        </authorList>
    </citation>
    <scope>NUCLEOTIDE SEQUENCE</scope>
    <source>
        <strain evidence="2">Stoneville</strain>
        <tissue evidence="2">Whole head</tissue>
    </source>
</reference>